<dbReference type="PANTHER" id="PTHR23530:SF1">
    <property type="entry name" value="PERMEASE, MAJOR FACILITATOR SUPERFAMILY-RELATED"/>
    <property type="match status" value="1"/>
</dbReference>
<evidence type="ECO:0000256" key="3">
    <source>
        <dbReference type="ARBA" id="ARBA00022692"/>
    </source>
</evidence>
<dbReference type="Pfam" id="PF07690">
    <property type="entry name" value="MFS_1"/>
    <property type="match status" value="1"/>
</dbReference>
<accession>A0ABV4DLW8</accession>
<proteinExistence type="predicted"/>
<feature type="transmembrane region" description="Helical" evidence="6">
    <location>
        <begin position="29"/>
        <end position="52"/>
    </location>
</feature>
<evidence type="ECO:0000256" key="2">
    <source>
        <dbReference type="ARBA" id="ARBA00022448"/>
    </source>
</evidence>
<feature type="transmembrane region" description="Helical" evidence="6">
    <location>
        <begin position="150"/>
        <end position="170"/>
    </location>
</feature>
<gene>
    <name evidence="8" type="ORF">AALT52_00930</name>
</gene>
<dbReference type="EMBL" id="JBCLUF010000002">
    <property type="protein sequence ID" value="MEY8661462.1"/>
    <property type="molecule type" value="Genomic_DNA"/>
</dbReference>
<feature type="transmembrane region" description="Helical" evidence="6">
    <location>
        <begin position="5"/>
        <end position="23"/>
    </location>
</feature>
<dbReference type="InterPro" id="IPR020846">
    <property type="entry name" value="MFS_dom"/>
</dbReference>
<dbReference type="InterPro" id="IPR011701">
    <property type="entry name" value="MFS"/>
</dbReference>
<evidence type="ECO:0000256" key="6">
    <source>
        <dbReference type="SAM" id="Phobius"/>
    </source>
</evidence>
<reference evidence="8 9" key="1">
    <citation type="submission" date="2024-03" db="EMBL/GenBank/DDBJ databases">
        <title>Mouse gut bacterial collection (mGBC) of GemPharmatech.</title>
        <authorList>
            <person name="He Y."/>
            <person name="Dong L."/>
            <person name="Wu D."/>
            <person name="Gao X."/>
            <person name="Lin Z."/>
        </authorList>
    </citation>
    <scope>NUCLEOTIDE SEQUENCE [LARGE SCALE GENOMIC DNA]</scope>
    <source>
        <strain evidence="8 9">15-30</strain>
    </source>
</reference>
<feature type="transmembrane region" description="Helical" evidence="6">
    <location>
        <begin position="353"/>
        <end position="377"/>
    </location>
</feature>
<keyword evidence="5 6" id="KW-0472">Membrane</keyword>
<keyword evidence="4 6" id="KW-1133">Transmembrane helix</keyword>
<dbReference type="PANTHER" id="PTHR23530">
    <property type="entry name" value="TRANSPORT PROTEIN-RELATED"/>
    <property type="match status" value="1"/>
</dbReference>
<dbReference type="PROSITE" id="PS50850">
    <property type="entry name" value="MFS"/>
    <property type="match status" value="1"/>
</dbReference>
<feature type="transmembrane region" description="Helical" evidence="6">
    <location>
        <begin position="237"/>
        <end position="257"/>
    </location>
</feature>
<dbReference type="RefSeq" id="WP_369940134.1">
    <property type="nucleotide sequence ID" value="NZ_JBCLUF010000002.1"/>
</dbReference>
<evidence type="ECO:0000259" key="7">
    <source>
        <dbReference type="PROSITE" id="PS50850"/>
    </source>
</evidence>
<evidence type="ECO:0000313" key="9">
    <source>
        <dbReference type="Proteomes" id="UP001565236"/>
    </source>
</evidence>
<evidence type="ECO:0000256" key="4">
    <source>
        <dbReference type="ARBA" id="ARBA00022989"/>
    </source>
</evidence>
<feature type="transmembrane region" description="Helical" evidence="6">
    <location>
        <begin position="323"/>
        <end position="347"/>
    </location>
</feature>
<dbReference type="InterPro" id="IPR036259">
    <property type="entry name" value="MFS_trans_sf"/>
</dbReference>
<dbReference type="Gene3D" id="1.20.1250.20">
    <property type="entry name" value="MFS general substrate transporter like domains"/>
    <property type="match status" value="1"/>
</dbReference>
<feature type="transmembrane region" description="Helical" evidence="6">
    <location>
        <begin position="269"/>
        <end position="286"/>
    </location>
</feature>
<protein>
    <submittedName>
        <fullName evidence="8">MFS transporter</fullName>
    </submittedName>
</protein>
<organism evidence="8 9">
    <name type="scientific">Ligilactobacillus faecis</name>
    <dbReference type="NCBI Taxonomy" id="762833"/>
    <lineage>
        <taxon>Bacteria</taxon>
        <taxon>Bacillati</taxon>
        <taxon>Bacillota</taxon>
        <taxon>Bacilli</taxon>
        <taxon>Lactobacillales</taxon>
        <taxon>Lactobacillaceae</taxon>
        <taxon>Ligilactobacillus</taxon>
    </lineage>
</organism>
<keyword evidence="9" id="KW-1185">Reference proteome</keyword>
<feature type="domain" description="Major facilitator superfamily (MFS) profile" evidence="7">
    <location>
        <begin position="1"/>
        <end position="381"/>
    </location>
</feature>
<comment type="subcellular location">
    <subcellularLocation>
        <location evidence="1">Cell membrane</location>
        <topology evidence="1">Multi-pass membrane protein</topology>
    </subcellularLocation>
</comment>
<dbReference type="SUPFAM" id="SSF103473">
    <property type="entry name" value="MFS general substrate transporter"/>
    <property type="match status" value="1"/>
</dbReference>
<keyword evidence="3 6" id="KW-0812">Transmembrane</keyword>
<feature type="transmembrane region" description="Helical" evidence="6">
    <location>
        <begin position="87"/>
        <end position="110"/>
    </location>
</feature>
<sequence length="381" mass="42371">MRKLLLYNGFSNLMLEIVVWMIYLKSQGWTITQIALLEGFFTICQVIFELPSGLISDRIGHKKALLLGETLCFIYLLAYFVPKIHILLYISFLLFALGLALISGTDISLLYESLSSKEKQNYLKYASVFTAVGVLATALGNFSGGWIAQYSWTLLFILGLSGRAIAFLLCTQIDTKNLITTEEDSKTFKLLLAELRTFFLREKKALPLLATTCFSATAVTISYQYGPLILETLKLNVSLVSTIFGILSFLGAIAVFFTYRLSKIIQEDLLVWSLQSISLVLFALFLEQKLSIILLSLVSVNVVYEIWNVILENKLQALAYANVRATIISVSNLMISALLTTASFLIGALGEKIALVNIVGCLNVFLLASALLSFYLYQKLA</sequence>
<dbReference type="Proteomes" id="UP001565236">
    <property type="component" value="Unassembled WGS sequence"/>
</dbReference>
<feature type="transmembrane region" description="Helical" evidence="6">
    <location>
        <begin position="122"/>
        <end position="144"/>
    </location>
</feature>
<comment type="caution">
    <text evidence="8">The sequence shown here is derived from an EMBL/GenBank/DDBJ whole genome shotgun (WGS) entry which is preliminary data.</text>
</comment>
<feature type="transmembrane region" description="Helical" evidence="6">
    <location>
        <begin position="292"/>
        <end position="311"/>
    </location>
</feature>
<evidence type="ECO:0000256" key="1">
    <source>
        <dbReference type="ARBA" id="ARBA00004651"/>
    </source>
</evidence>
<evidence type="ECO:0000256" key="5">
    <source>
        <dbReference type="ARBA" id="ARBA00023136"/>
    </source>
</evidence>
<dbReference type="InterPro" id="IPR053160">
    <property type="entry name" value="MFS_DHA3_Transporter"/>
</dbReference>
<feature type="transmembrane region" description="Helical" evidence="6">
    <location>
        <begin position="205"/>
        <end position="225"/>
    </location>
</feature>
<evidence type="ECO:0000313" key="8">
    <source>
        <dbReference type="EMBL" id="MEY8661462.1"/>
    </source>
</evidence>
<feature type="transmembrane region" description="Helical" evidence="6">
    <location>
        <begin position="64"/>
        <end position="81"/>
    </location>
</feature>
<name>A0ABV4DLW8_9LACO</name>
<keyword evidence="2" id="KW-0813">Transport</keyword>